<keyword evidence="15 19" id="KW-0472">Membrane</keyword>
<dbReference type="InterPro" id="IPR036179">
    <property type="entry name" value="Ig-like_dom_sf"/>
</dbReference>
<keyword evidence="12 21" id="KW-0261">Viral envelope protein</keyword>
<evidence type="ECO:0000256" key="19">
    <source>
        <dbReference type="SAM" id="Phobius"/>
    </source>
</evidence>
<feature type="domain" description="Envelope glycoprotein E Fc-binding" evidence="20">
    <location>
        <begin position="283"/>
        <end position="455"/>
    </location>
</feature>
<organismHost>
    <name type="scientific">Ateles</name>
    <dbReference type="NCBI Taxonomy" id="9506"/>
</organismHost>
<evidence type="ECO:0000256" key="5">
    <source>
        <dbReference type="ARBA" id="ARBA00008101"/>
    </source>
</evidence>
<evidence type="ECO:0000256" key="13">
    <source>
        <dbReference type="ARBA" id="ARBA00022989"/>
    </source>
</evidence>
<comment type="function">
    <text evidence="17">In epithelial cells, the heterodimer gE/gI is required for the cell-to-cell spread of the virus, by sorting nascent virions to cell junctions. Once the virus reaches the cell junctions, virus particles can spread to adjacent cells extremely rapidly through interactions with cellular receptors that accumulate at these junctions. Implicated in basolateral spread in polarized cells. In neuronal cells, gE/gI is essential for the anterograde spread of the infection throughout the host nervous system. Together with US9, the heterodimer gE/gI is involved in the sorting and transport of viral structural components toward axon tips.</text>
</comment>
<evidence type="ECO:0000256" key="12">
    <source>
        <dbReference type="ARBA" id="ARBA00022879"/>
    </source>
</evidence>
<feature type="region of interest" description="Disordered" evidence="18">
    <location>
        <begin position="163"/>
        <end position="282"/>
    </location>
</feature>
<evidence type="ECO:0000256" key="3">
    <source>
        <dbReference type="ARBA" id="ARBA00004402"/>
    </source>
</evidence>
<dbReference type="GO" id="GO:0044156">
    <property type="term" value="C:host cell junction"/>
    <property type="evidence" value="ECO:0007669"/>
    <property type="project" value="UniProtKB-SubCell"/>
</dbReference>
<dbReference type="InterPro" id="IPR013783">
    <property type="entry name" value="Ig-like_fold"/>
</dbReference>
<evidence type="ECO:0000256" key="11">
    <source>
        <dbReference type="ARBA" id="ARBA00022870"/>
    </source>
</evidence>
<dbReference type="GO" id="GO:0019031">
    <property type="term" value="C:viral envelope"/>
    <property type="evidence" value="ECO:0007669"/>
    <property type="project" value="UniProtKB-KW"/>
</dbReference>
<evidence type="ECO:0000256" key="17">
    <source>
        <dbReference type="ARBA" id="ARBA00025134"/>
    </source>
</evidence>
<feature type="compositionally biased region" description="Low complexity" evidence="18">
    <location>
        <begin position="163"/>
        <end position="196"/>
    </location>
</feature>
<dbReference type="KEGG" id="vg:32707842"/>
<dbReference type="RefSeq" id="YP_009361947.1">
    <property type="nucleotide sequence ID" value="NC_034446.1"/>
</dbReference>
<feature type="region of interest" description="Disordered" evidence="18">
    <location>
        <begin position="527"/>
        <end position="614"/>
    </location>
</feature>
<feature type="compositionally biased region" description="Acidic residues" evidence="18">
    <location>
        <begin position="233"/>
        <end position="243"/>
    </location>
</feature>
<keyword evidence="10" id="KW-0946">Virion</keyword>
<evidence type="ECO:0000256" key="2">
    <source>
        <dbReference type="ARBA" id="ARBA00004315"/>
    </source>
</evidence>
<evidence type="ECO:0000256" key="10">
    <source>
        <dbReference type="ARBA" id="ARBA00022844"/>
    </source>
</evidence>
<name>A0A1S6JLR8_HSVA1</name>
<evidence type="ECO:0000256" key="18">
    <source>
        <dbReference type="SAM" id="MobiDB-lite"/>
    </source>
</evidence>
<evidence type="ECO:0000256" key="15">
    <source>
        <dbReference type="ARBA" id="ARBA00023136"/>
    </source>
</evidence>
<dbReference type="Pfam" id="PF02480">
    <property type="entry name" value="Herpes_gE"/>
    <property type="match status" value="1"/>
</dbReference>
<evidence type="ECO:0000313" key="21">
    <source>
        <dbReference type="EMBL" id="AQS79225.1"/>
    </source>
</evidence>
<keyword evidence="14" id="KW-1031">Host cell junction</keyword>
<accession>A0A1S6JLR8</accession>
<evidence type="ECO:0000256" key="14">
    <source>
        <dbReference type="ARBA" id="ARBA00023081"/>
    </source>
</evidence>
<feature type="region of interest" description="Disordered" evidence="18">
    <location>
        <begin position="452"/>
        <end position="481"/>
    </location>
</feature>
<comment type="subcellular location">
    <subcellularLocation>
        <location evidence="1">Host Golgi apparatus</location>
    </subcellularLocation>
    <subcellularLocation>
        <location evidence="2">Host cell junction</location>
    </subcellularLocation>
    <subcellularLocation>
        <location evidence="3">Host cell membrane</location>
        <topology evidence="3">Single-pass type I membrane protein</topology>
    </subcellularLocation>
    <subcellularLocation>
        <location evidence="4">Virion membrane</location>
        <topology evidence="4">Single-pass type I membrane protein</topology>
    </subcellularLocation>
</comment>
<evidence type="ECO:0000313" key="22">
    <source>
        <dbReference type="Proteomes" id="UP000243553"/>
    </source>
</evidence>
<keyword evidence="16" id="KW-0325">Glycoprotein</keyword>
<reference evidence="21 22" key="1">
    <citation type="journal article" date="2017" name="Arch. Virol.">
        <title>Sequence of the ateline alphaherpesvirus 1 (HVA1) genome.</title>
        <authorList>
            <person name="Eberle R."/>
            <person name="Black D.H."/>
        </authorList>
    </citation>
    <scope>NUCLEOTIDE SEQUENCE [LARGE SCALE GENOMIC DNA]</scope>
    <source>
        <strain evidence="21">Lennette</strain>
    </source>
</reference>
<organism evidence="21 22">
    <name type="scientific">Herpesvirus ateles type 1 (strain Lennette)</name>
    <dbReference type="NCBI Taxonomy" id="35243"/>
    <lineage>
        <taxon>Viruses</taxon>
        <taxon>Duplodnaviria</taxon>
        <taxon>Heunggongvirae</taxon>
        <taxon>Peploviricota</taxon>
        <taxon>Herviviricetes</taxon>
        <taxon>Herpesvirales</taxon>
        <taxon>Orthoherpesviridae</taxon>
        <taxon>Alphaherpesvirinae</taxon>
        <taxon>Simplexvirus</taxon>
        <taxon>Simplexvirus atelinealpha1</taxon>
    </lineage>
</organism>
<keyword evidence="8 19" id="KW-0812">Transmembrane</keyword>
<dbReference type="OrthoDB" id="11660at10239"/>
<keyword evidence="11" id="KW-1043">Host membrane</keyword>
<feature type="compositionally biased region" description="Low complexity" evidence="18">
    <location>
        <begin position="255"/>
        <end position="272"/>
    </location>
</feature>
<keyword evidence="22" id="KW-1185">Reference proteome</keyword>
<dbReference type="EMBL" id="KY385637">
    <property type="protein sequence ID" value="AQS79225.1"/>
    <property type="molecule type" value="Genomic_DNA"/>
</dbReference>
<dbReference type="InterPro" id="IPR003404">
    <property type="entry name" value="Herpes_glycopE_Fc"/>
</dbReference>
<feature type="compositionally biased region" description="Low complexity" evidence="18">
    <location>
        <begin position="205"/>
        <end position="219"/>
    </location>
</feature>
<evidence type="ECO:0000256" key="16">
    <source>
        <dbReference type="ARBA" id="ARBA00023180"/>
    </source>
</evidence>
<dbReference type="Gene3D" id="2.60.40.10">
    <property type="entry name" value="Immunoglobulins"/>
    <property type="match status" value="1"/>
</dbReference>
<keyword evidence="9" id="KW-1040">Host Golgi apparatus</keyword>
<protein>
    <recommendedName>
        <fullName evidence="6">Envelope glycoprotein E</fullName>
    </recommendedName>
</protein>
<dbReference type="GO" id="GO:0055036">
    <property type="term" value="C:virion membrane"/>
    <property type="evidence" value="ECO:0007669"/>
    <property type="project" value="UniProtKB-SubCell"/>
</dbReference>
<evidence type="ECO:0000259" key="20">
    <source>
        <dbReference type="Pfam" id="PF02480"/>
    </source>
</evidence>
<evidence type="ECO:0000256" key="1">
    <source>
        <dbReference type="ARBA" id="ARBA00004136"/>
    </source>
</evidence>
<evidence type="ECO:0000256" key="6">
    <source>
        <dbReference type="ARBA" id="ARBA00013988"/>
    </source>
</evidence>
<evidence type="ECO:0000256" key="9">
    <source>
        <dbReference type="ARBA" id="ARBA00022812"/>
    </source>
</evidence>
<feature type="compositionally biased region" description="Low complexity" evidence="18">
    <location>
        <begin position="568"/>
        <end position="587"/>
    </location>
</feature>
<keyword evidence="13 19" id="KW-1133">Transmembrane helix</keyword>
<proteinExistence type="inferred from homology"/>
<dbReference type="GeneID" id="32707842"/>
<comment type="similarity">
    <text evidence="5">Belongs to the alphaherpesvirinae glycoprotein E family.</text>
</comment>
<feature type="transmembrane region" description="Helical" evidence="19">
    <location>
        <begin position="489"/>
        <end position="512"/>
    </location>
</feature>
<sequence>MRPVAAVAVLALVGLSLIGAAPRRLRATEGDRVVVLRAPDDPGPRGRLVWTFEPLGACDTSASVRVPHPRSLVDALVDGACASGAVVLRVKYGDGRSPPVAPPAPVAVAFENDSLVVPEATQGHAGAYTLTAIREGGGPGATESTTAYLTVFTRPTTARVRAAAPASAPVAPSGARAAPAPTGTTDATPTPPLTATNGEGDSGETATDGAGASAPSDAPSLTPPDPPSSKEETGDDVSGEDGDGPATPARPEPYPTTTTTTTTAKTTPAATPGPRPHGSCAVGVRMDTHSALLFQAGETVSTRVGIRFVATDGWPYDVDVVWFRAPIPDGCAEMHIYEPCLRHPRLPECLNPADAPCAFGAPTHHVAAKHFRDCAATRTPPNCNAPTTGELSGRVRGLSWHHHSTNLQFVNATEAVNGVYLCAVYIDGHLCAWRHVVVSTANGFRGALVEHTLPRPGHRHPGGDDAAAPPGAHHRDDETRPPAARRRGLFLSVLLSIVAGLLVAAALTWLCLACRRGRAWRAAGTARFRRGGKGQRPPSPTYFRVPDDDLYADFHTSESDASSDEDAPYGAGEPRAAGRAGADSGSGFEIILPSGSSVFPSGPKASLRTFGGGR</sequence>
<keyword evidence="7" id="KW-1032">Host cell membrane</keyword>
<dbReference type="GO" id="GO:0044177">
    <property type="term" value="C:host cell Golgi apparatus"/>
    <property type="evidence" value="ECO:0007669"/>
    <property type="project" value="UniProtKB-SubCell"/>
</dbReference>
<evidence type="ECO:0000256" key="7">
    <source>
        <dbReference type="ARBA" id="ARBA00022511"/>
    </source>
</evidence>
<dbReference type="SUPFAM" id="SSF48726">
    <property type="entry name" value="Immunoglobulin"/>
    <property type="match status" value="1"/>
</dbReference>
<gene>
    <name evidence="21" type="primary">US8</name>
</gene>
<evidence type="ECO:0000256" key="4">
    <source>
        <dbReference type="ARBA" id="ARBA00004563"/>
    </source>
</evidence>
<evidence type="ECO:0000256" key="8">
    <source>
        <dbReference type="ARBA" id="ARBA00022692"/>
    </source>
</evidence>
<dbReference type="Proteomes" id="UP000243553">
    <property type="component" value="Segment"/>
</dbReference>